<reference evidence="1" key="1">
    <citation type="submission" date="2022-02" db="EMBL/GenBank/DDBJ databases">
        <authorList>
            <person name="King R."/>
        </authorList>
    </citation>
    <scope>NUCLEOTIDE SEQUENCE</scope>
</reference>
<evidence type="ECO:0000313" key="2">
    <source>
        <dbReference type="Proteomes" id="UP001153321"/>
    </source>
</evidence>
<dbReference type="InterPro" id="IPR044925">
    <property type="entry name" value="His-Me_finger_sf"/>
</dbReference>
<dbReference type="Pfam" id="PF02945">
    <property type="entry name" value="Endonuclease_7"/>
    <property type="match status" value="1"/>
</dbReference>
<dbReference type="GO" id="GO:0042575">
    <property type="term" value="C:DNA polymerase complex"/>
    <property type="evidence" value="ECO:0007669"/>
    <property type="project" value="UniProtKB-ARBA"/>
</dbReference>
<protein>
    <recommendedName>
        <fullName evidence="3">DNA-directed DNA polymerase</fullName>
    </recommendedName>
</protein>
<dbReference type="Proteomes" id="UP001153321">
    <property type="component" value="Chromosome 2"/>
</dbReference>
<keyword evidence="2" id="KW-1185">Reference proteome</keyword>
<dbReference type="InterPro" id="IPR012337">
    <property type="entry name" value="RNaseH-like_sf"/>
</dbReference>
<organism evidence="1 2">
    <name type="scientific">Spodoptera littoralis</name>
    <name type="common">Egyptian cotton leafworm</name>
    <dbReference type="NCBI Taxonomy" id="7109"/>
    <lineage>
        <taxon>Eukaryota</taxon>
        <taxon>Metazoa</taxon>
        <taxon>Ecdysozoa</taxon>
        <taxon>Arthropoda</taxon>
        <taxon>Hexapoda</taxon>
        <taxon>Insecta</taxon>
        <taxon>Pterygota</taxon>
        <taxon>Neoptera</taxon>
        <taxon>Endopterygota</taxon>
        <taxon>Lepidoptera</taxon>
        <taxon>Glossata</taxon>
        <taxon>Ditrysia</taxon>
        <taxon>Noctuoidea</taxon>
        <taxon>Noctuidae</taxon>
        <taxon>Amphipyrinae</taxon>
        <taxon>Spodoptera</taxon>
    </lineage>
</organism>
<dbReference type="SUPFAM" id="SSF54060">
    <property type="entry name" value="His-Me finger endonucleases"/>
    <property type="match status" value="1"/>
</dbReference>
<gene>
    <name evidence="1" type="ORF">SPLIT_LOCUS4881</name>
</gene>
<name>A0A9P0I4Z6_SPOLI</name>
<dbReference type="SUPFAM" id="SSF53098">
    <property type="entry name" value="Ribonuclease H-like"/>
    <property type="match status" value="1"/>
</dbReference>
<dbReference type="AlphaFoldDB" id="A0A9P0I4Z6"/>
<dbReference type="Gene3D" id="3.40.1800.10">
    <property type="entry name" value="His-Me finger endonucleases"/>
    <property type="match status" value="1"/>
</dbReference>
<dbReference type="PANTHER" id="PTHR31511:SF12">
    <property type="entry name" value="RHO TERMINATION FACTOR N-TERMINAL DOMAIN-CONTAINING PROTEIN"/>
    <property type="match status" value="1"/>
</dbReference>
<sequence>MFFCKSCKIYVSKLSSHYRSNIHKSNRLSNSEIDNVQVIASAFKKRIISYKINPIVFTITPETFLSQISNTVYNTIKKSLKEHKAIKVNFELFVSYILPKNDEISMKSFNTKFNIIVQSTDIADIYRKCSEKLTSKCSEFELSDSGWTINFISHLEVNINKYNPLRAGTYLQLPTVIRNTKSCLNIRNNDNYCFLWCLSAHMYPTVQNPNRTKSYPHYTKLFNLNNLSYPPNFNDIKIFEMNNPFISVNVYGLDSNNHVTGPLYLTCKRKLIHANLLYIFQNGKAHFCLIKDFSRLLHRQLTKHKSKVFLCDECFLYYGTINKLMNHNCGRKQTILPEEHSKLHFVNFERTQSIPIVIYGDFESLLCEYSDKNKSIFTESVQAHKASSFAYYICCKAKPDLNEFVSYRGPNCSQTFVKTIINDVKRLHNILQEDRPMLPLTPEELTVHNEATTCHICKTQFVKNDKIVKDHDHFTGKYRGPAHNNCNLNFKKCQFIPIIFHNLSGYDSHLFIKELSGILGRINLIPKSKEKYISFTKFIPIDKTNTAQLKFIDSFNFLSTSLDKLAKTLHSNDFHHMQLYFPNENLFQLVRRKGVYCYDYIDTWEKYNETQLPERSKFFNKLTGEHISTDDYQHAKKVWDSFKIKNLGEYTDLYLKCDVLLLCDIFEKFRDMSLNYYSLDPCFYVSSPSLSWDAMLLHTKVELELISDVDMYQMLEDGIRGGLAQCSLRYAKANNKYLSSYNNKEPSSYLIYLDCVNLYGFAMMQKLPMRNFKFMNENEIVNFNVMNVSKKSKQGYILEVDLHYPTSIHNSHSDLPFAAEKFSPLQRQCKKLIANLYNKYRFVIHYLHLQECLKNGLILLKIHRILTFFQDNFLEPYISLNTSLRQKAKSDFERDFFKKQNNSIFGKTIENKRKQLDVRLVQVWKDKLNTTNKLHGAEKYISAPNFKDLTILDKNLVAIQLNKTKVVLDRPIYIGFSILEISKTHLYNFHYSVMKKIYGDNIKLCYTDTDSLLYHIKTDDFYTDMKNNITYFDTSNFVENNIYVCQKLTCNYRVISKTKWEEM</sequence>
<dbReference type="SUPFAM" id="SSF56672">
    <property type="entry name" value="DNA/RNA polymerases"/>
    <property type="match status" value="1"/>
</dbReference>
<dbReference type="PANTHER" id="PTHR31511">
    <property type="entry name" value="PROTEIN CBG23764"/>
    <property type="match status" value="1"/>
</dbReference>
<dbReference type="EMBL" id="LR824533">
    <property type="protein sequence ID" value="CAH1639524.1"/>
    <property type="molecule type" value="Genomic_DNA"/>
</dbReference>
<dbReference type="GO" id="GO:0071897">
    <property type="term" value="P:DNA biosynthetic process"/>
    <property type="evidence" value="ECO:0007669"/>
    <property type="project" value="UniProtKB-ARBA"/>
</dbReference>
<proteinExistence type="predicted"/>
<accession>A0A9P0I4Z6</accession>
<dbReference type="InterPro" id="IPR038563">
    <property type="entry name" value="Endonuclease_7_sf"/>
</dbReference>
<dbReference type="InterPro" id="IPR043502">
    <property type="entry name" value="DNA/RNA_pol_sf"/>
</dbReference>
<dbReference type="InterPro" id="IPR004211">
    <property type="entry name" value="Endonuclease_7"/>
</dbReference>
<evidence type="ECO:0000313" key="1">
    <source>
        <dbReference type="EMBL" id="CAH1639524.1"/>
    </source>
</evidence>
<evidence type="ECO:0008006" key="3">
    <source>
        <dbReference type="Google" id="ProtNLM"/>
    </source>
</evidence>